<organism evidence="1 2">
    <name type="scientific">Tachuris rubrigastra</name>
    <dbReference type="NCBI Taxonomy" id="495162"/>
    <lineage>
        <taxon>Eukaryota</taxon>
        <taxon>Metazoa</taxon>
        <taxon>Chordata</taxon>
        <taxon>Craniata</taxon>
        <taxon>Vertebrata</taxon>
        <taxon>Euteleostomi</taxon>
        <taxon>Archelosauria</taxon>
        <taxon>Archosauria</taxon>
        <taxon>Dinosauria</taxon>
        <taxon>Saurischia</taxon>
        <taxon>Theropoda</taxon>
        <taxon>Coelurosauria</taxon>
        <taxon>Aves</taxon>
        <taxon>Neognathae</taxon>
        <taxon>Neoaves</taxon>
        <taxon>Telluraves</taxon>
        <taxon>Australaves</taxon>
        <taxon>Passeriformes</taxon>
        <taxon>Tyrannidae</taxon>
        <taxon>Tachuris</taxon>
    </lineage>
</organism>
<evidence type="ECO:0000313" key="1">
    <source>
        <dbReference type="EMBL" id="NWR37402.1"/>
    </source>
</evidence>
<keyword evidence="2" id="KW-1185">Reference proteome</keyword>
<evidence type="ECO:0000313" key="2">
    <source>
        <dbReference type="Proteomes" id="UP000540952"/>
    </source>
</evidence>
<dbReference type="EMBL" id="VZRD01000373">
    <property type="protein sequence ID" value="NWR37402.1"/>
    <property type="molecule type" value="Genomic_DNA"/>
</dbReference>
<feature type="non-terminal residue" evidence="1">
    <location>
        <position position="54"/>
    </location>
</feature>
<dbReference type="AlphaFoldDB" id="A0A7K4WRV5"/>
<name>A0A7K4WRV5_9TYRA</name>
<reference evidence="1 2" key="1">
    <citation type="submission" date="2019-09" db="EMBL/GenBank/DDBJ databases">
        <title>Bird 10,000 Genomes (B10K) Project - Family phase.</title>
        <authorList>
            <person name="Zhang G."/>
        </authorList>
    </citation>
    <scope>NUCLEOTIDE SEQUENCE [LARGE SCALE GENOMIC DNA]</scope>
    <source>
        <strain evidence="1">B10K-CU-031-13</strain>
        <tissue evidence="1">Muscle</tissue>
    </source>
</reference>
<protein>
    <submittedName>
        <fullName evidence="1">RBP1A protein</fullName>
    </submittedName>
</protein>
<comment type="caution">
    <text evidence="1">The sequence shown here is derived from an EMBL/GenBank/DDBJ whole genome shotgun (WGS) entry which is preliminary data.</text>
</comment>
<dbReference type="Proteomes" id="UP000540952">
    <property type="component" value="Unassembled WGS sequence"/>
</dbReference>
<proteinExistence type="predicted"/>
<accession>A0A7K4WRV5</accession>
<sequence length="54" mass="5929">MTEWSLPPISSPSKHHWGEHCEALAHIPSSEEIHPTKFPGLYCTGEPLAPHSGI</sequence>
<feature type="non-terminal residue" evidence="1">
    <location>
        <position position="1"/>
    </location>
</feature>
<gene>
    <name evidence="1" type="primary">Ralbp1a</name>
    <name evidence="1" type="ORF">TACRUB_R01261</name>
</gene>